<evidence type="ECO:0000313" key="1">
    <source>
        <dbReference type="EMBL" id="MCY9521418.1"/>
    </source>
</evidence>
<keyword evidence="2" id="KW-1185">Reference proteome</keyword>
<evidence type="ECO:0000313" key="2">
    <source>
        <dbReference type="Proteomes" id="UP001207626"/>
    </source>
</evidence>
<protein>
    <submittedName>
        <fullName evidence="1">Uncharacterized protein</fullName>
    </submittedName>
</protein>
<dbReference type="RefSeq" id="WP_268601451.1">
    <property type="nucleotide sequence ID" value="NZ_JAMDLV010000006.1"/>
</dbReference>
<proteinExistence type="predicted"/>
<reference evidence="1 2" key="1">
    <citation type="submission" date="2022-05" db="EMBL/GenBank/DDBJ databases">
        <title>Genome Sequencing of Bee-Associated Microbes.</title>
        <authorList>
            <person name="Dunlap C."/>
        </authorList>
    </citation>
    <scope>NUCLEOTIDE SEQUENCE [LARGE SCALE GENOMIC DNA]</scope>
    <source>
        <strain evidence="1 2">NRRL NRS-1438</strain>
    </source>
</reference>
<organism evidence="1 2">
    <name type="scientific">Paenibacillus apiarius</name>
    <dbReference type="NCBI Taxonomy" id="46240"/>
    <lineage>
        <taxon>Bacteria</taxon>
        <taxon>Bacillati</taxon>
        <taxon>Bacillota</taxon>
        <taxon>Bacilli</taxon>
        <taxon>Bacillales</taxon>
        <taxon>Paenibacillaceae</taxon>
        <taxon>Paenibacillus</taxon>
    </lineage>
</organism>
<dbReference type="Proteomes" id="UP001207626">
    <property type="component" value="Unassembled WGS sequence"/>
</dbReference>
<comment type="caution">
    <text evidence="1">The sequence shown here is derived from an EMBL/GenBank/DDBJ whole genome shotgun (WGS) entry which is preliminary data.</text>
</comment>
<gene>
    <name evidence="1" type="ORF">M5X09_17380</name>
</gene>
<name>A0ABT4DYR5_9BACL</name>
<dbReference type="EMBL" id="JAMDLW010000023">
    <property type="protein sequence ID" value="MCY9521418.1"/>
    <property type="molecule type" value="Genomic_DNA"/>
</dbReference>
<accession>A0ABT4DYR5</accession>
<sequence length="180" mass="21195">MNFDAEVEGRHDTNRMENKISEYISVPKLSVKQQDIMACVDALIRESKFAEAIETLWDMYKALYRREQSSNVGRYIIIRIAHINIYNEDYIAARHNLSYIMHFPITIGNPLLHLRLGQVQDKLGNEKRAVDELARALIMDGKRVFDQEDRRLLEIPLRALNESMDSEWKHYEGQDWEVTK</sequence>